<reference evidence="1 2" key="1">
    <citation type="journal article" date="2021" name="Hortic Res">
        <title>High-quality reference genome and annotation aids understanding of berry development for evergreen blueberry (Vaccinium darrowii).</title>
        <authorList>
            <person name="Yu J."/>
            <person name="Hulse-Kemp A.M."/>
            <person name="Babiker E."/>
            <person name="Staton M."/>
        </authorList>
    </citation>
    <scope>NUCLEOTIDE SEQUENCE [LARGE SCALE GENOMIC DNA]</scope>
    <source>
        <strain evidence="2">cv. NJ 8807/NJ 8810</strain>
        <tissue evidence="1">Young leaf</tissue>
    </source>
</reference>
<protein>
    <submittedName>
        <fullName evidence="1">Uncharacterized protein</fullName>
    </submittedName>
</protein>
<evidence type="ECO:0000313" key="1">
    <source>
        <dbReference type="EMBL" id="KAH7864135.1"/>
    </source>
</evidence>
<dbReference type="EMBL" id="CM037162">
    <property type="protein sequence ID" value="KAH7864135.1"/>
    <property type="molecule type" value="Genomic_DNA"/>
</dbReference>
<proteinExistence type="predicted"/>
<evidence type="ECO:0000313" key="2">
    <source>
        <dbReference type="Proteomes" id="UP000828048"/>
    </source>
</evidence>
<comment type="caution">
    <text evidence="1">The sequence shown here is derived from an EMBL/GenBank/DDBJ whole genome shotgun (WGS) entry which is preliminary data.</text>
</comment>
<gene>
    <name evidence="1" type="ORF">Vadar_026162</name>
</gene>
<accession>A0ACB7ZEU8</accession>
<organism evidence="1 2">
    <name type="scientific">Vaccinium darrowii</name>
    <dbReference type="NCBI Taxonomy" id="229202"/>
    <lineage>
        <taxon>Eukaryota</taxon>
        <taxon>Viridiplantae</taxon>
        <taxon>Streptophyta</taxon>
        <taxon>Embryophyta</taxon>
        <taxon>Tracheophyta</taxon>
        <taxon>Spermatophyta</taxon>
        <taxon>Magnoliopsida</taxon>
        <taxon>eudicotyledons</taxon>
        <taxon>Gunneridae</taxon>
        <taxon>Pentapetalae</taxon>
        <taxon>asterids</taxon>
        <taxon>Ericales</taxon>
        <taxon>Ericaceae</taxon>
        <taxon>Vaccinioideae</taxon>
        <taxon>Vaccinieae</taxon>
        <taxon>Vaccinium</taxon>
    </lineage>
</organism>
<name>A0ACB7ZEU8_9ERIC</name>
<sequence>MSTTTKLSKDLDGASVDQSLYHNMIGSLLYLTASRPDIAFSVGVCARYQANPKESHLTAVKRVIINSWTQQPQQQLDAARLLDGESSTLQQISVEVLFAGVDWGGVRRNRLGWGLVYLGFVCRNRLGFCSTQQQIDWGSLEIGVAGVGVGGRWGSLEIGIEKKTKLLYRPLAFTATSPNFKPLFNASSASHPSLLNQTVVSSYPPLPYLSLIQVRHRTKKEKREKTKKFKPWTPVKSKMKKTKMKCYSSYKGRFRVLNDGTIRRWKEGKRHNAHLKSKAAKQAQLLWLSPFFEFADQIQKNIILQQEPHNQ</sequence>
<dbReference type="Proteomes" id="UP000828048">
    <property type="component" value="Chromosome 12"/>
</dbReference>
<keyword evidence="2" id="KW-1185">Reference proteome</keyword>